<feature type="compositionally biased region" description="Low complexity" evidence="1">
    <location>
        <begin position="176"/>
        <end position="193"/>
    </location>
</feature>
<dbReference type="eggNOG" id="ENOG502S0M9">
    <property type="taxonomic scope" value="Eukaryota"/>
</dbReference>
<proteinExistence type="predicted"/>
<dbReference type="PANTHER" id="PTHR35692">
    <property type="entry name" value="F26F24.11"/>
    <property type="match status" value="1"/>
</dbReference>
<gene>
    <name evidence="2" type="ORF">MIMGU_mgv1a010948mg</name>
</gene>
<dbReference type="STRING" id="4155.A0A022QKA0"/>
<evidence type="ECO:0000256" key="1">
    <source>
        <dbReference type="SAM" id="MobiDB-lite"/>
    </source>
</evidence>
<accession>A0A022QKA0</accession>
<reference evidence="2 3" key="1">
    <citation type="journal article" date="2013" name="Proc. Natl. Acad. Sci. U.S.A.">
        <title>Fine-scale variation in meiotic recombination in Mimulus inferred from population shotgun sequencing.</title>
        <authorList>
            <person name="Hellsten U."/>
            <person name="Wright K.M."/>
            <person name="Jenkins J."/>
            <person name="Shu S."/>
            <person name="Yuan Y."/>
            <person name="Wessler S.R."/>
            <person name="Schmutz J."/>
            <person name="Willis J.H."/>
            <person name="Rokhsar D.S."/>
        </authorList>
    </citation>
    <scope>NUCLEOTIDE SEQUENCE [LARGE SCALE GENOMIC DNA]</scope>
    <source>
        <strain evidence="3">cv. DUN x IM62</strain>
    </source>
</reference>
<protein>
    <submittedName>
        <fullName evidence="2">Uncharacterized protein</fullName>
    </submittedName>
</protein>
<organism evidence="2 3">
    <name type="scientific">Erythranthe guttata</name>
    <name type="common">Yellow monkey flower</name>
    <name type="synonym">Mimulus guttatus</name>
    <dbReference type="NCBI Taxonomy" id="4155"/>
    <lineage>
        <taxon>Eukaryota</taxon>
        <taxon>Viridiplantae</taxon>
        <taxon>Streptophyta</taxon>
        <taxon>Embryophyta</taxon>
        <taxon>Tracheophyta</taxon>
        <taxon>Spermatophyta</taxon>
        <taxon>Magnoliopsida</taxon>
        <taxon>eudicotyledons</taxon>
        <taxon>Gunneridae</taxon>
        <taxon>Pentapetalae</taxon>
        <taxon>asterids</taxon>
        <taxon>lamiids</taxon>
        <taxon>Lamiales</taxon>
        <taxon>Phrymaceae</taxon>
        <taxon>Erythranthe</taxon>
    </lineage>
</organism>
<feature type="region of interest" description="Disordered" evidence="1">
    <location>
        <begin position="277"/>
        <end position="296"/>
    </location>
</feature>
<evidence type="ECO:0000313" key="2">
    <source>
        <dbReference type="EMBL" id="EYU29137.1"/>
    </source>
</evidence>
<feature type="compositionally biased region" description="Basic and acidic residues" evidence="1">
    <location>
        <begin position="112"/>
        <end position="150"/>
    </location>
</feature>
<dbReference type="PANTHER" id="PTHR35692:SF1">
    <property type="entry name" value="F26F24.11"/>
    <property type="match status" value="1"/>
</dbReference>
<dbReference type="Proteomes" id="UP000030748">
    <property type="component" value="Unassembled WGS sequence"/>
</dbReference>
<name>A0A022QKA0_ERYGU</name>
<dbReference type="AlphaFoldDB" id="A0A022QKA0"/>
<evidence type="ECO:0000313" key="3">
    <source>
        <dbReference type="Proteomes" id="UP000030748"/>
    </source>
</evidence>
<feature type="region of interest" description="Disordered" evidence="1">
    <location>
        <begin position="91"/>
        <end position="225"/>
    </location>
</feature>
<dbReference type="EMBL" id="KI631268">
    <property type="protein sequence ID" value="EYU29137.1"/>
    <property type="molecule type" value="Genomic_DNA"/>
</dbReference>
<sequence length="296" mass="33221">MELRFEKTFLKKGQKKKPRLLQFGLIISLSLKMDDFFSDDSDGEKAVEELLSQAMDSTVLEQVAAINCAGFTKTDLPSHLETRFQRLKSLPSPAAKHAPLATKSFSFSNPSELKKNEPKKSDSGEEKSAEDKGEEVHPKCLKKVPEEKNCLSRSESFSPLKKKNPRVKMEEKGTKSFSSSSSSFEGFSSRSVSPPAKSGCFLCSPKKSARKNKENRGLDLGINWGKKQDNDDLLSDLSDNSMSYNQRKLIKKAIAEEEKICREAEKIVKWAKQYSSRMDVSSIEDELSDDENAKFP</sequence>
<keyword evidence="3" id="KW-1185">Reference proteome</keyword>